<dbReference type="Gene3D" id="1.10.533.10">
    <property type="entry name" value="Death Domain, Fas"/>
    <property type="match status" value="1"/>
</dbReference>
<dbReference type="CDD" id="cd08321">
    <property type="entry name" value="Pyrin_ASC-like"/>
    <property type="match status" value="1"/>
</dbReference>
<dbReference type="SMART" id="SM01289">
    <property type="entry name" value="PYRIN"/>
    <property type="match status" value="1"/>
</dbReference>
<dbReference type="GeneTree" id="ENSGT01140000282809"/>
<proteinExistence type="predicted"/>
<protein>
    <recommendedName>
        <fullName evidence="2">Pyrin domain-containing protein</fullName>
    </recommendedName>
</protein>
<dbReference type="InterPro" id="IPR004020">
    <property type="entry name" value="DAPIN"/>
</dbReference>
<name>A0AAZ3S5I3_ONCTS</name>
<sequence>MAPRSESGLLLKTLKQLGKSDLKTFQWHLIKGDVLDGFCSIPKAELEFADREDTVDKMVETYTAKGAVKITLAILKEIRQVNLAEKLNDEYTGNTSAGGPGQVGEAGAGRGSSAVQPITISAQNGAFVFSPIMTGNTVGGSIHIPTGSAASQNPRP</sequence>
<evidence type="ECO:0000313" key="4">
    <source>
        <dbReference type="Proteomes" id="UP000694402"/>
    </source>
</evidence>
<dbReference type="AlphaFoldDB" id="A0AAZ3S5I3"/>
<dbReference type="PROSITE" id="PS50824">
    <property type="entry name" value="DAPIN"/>
    <property type="match status" value="1"/>
</dbReference>
<reference evidence="3" key="2">
    <citation type="submission" date="2025-08" db="UniProtKB">
        <authorList>
            <consortium name="Ensembl"/>
        </authorList>
    </citation>
    <scope>IDENTIFICATION</scope>
</reference>
<reference evidence="4" key="1">
    <citation type="journal article" date="2018" name="PLoS ONE">
        <title>Chinook salmon (Oncorhynchus tshawytscha) genome and transcriptome.</title>
        <authorList>
            <person name="Christensen K.A."/>
            <person name="Leong J.S."/>
            <person name="Sakhrani D."/>
            <person name="Biagi C.A."/>
            <person name="Minkley D.R."/>
            <person name="Withler R.E."/>
            <person name="Rondeau E.B."/>
            <person name="Koop B.F."/>
            <person name="Devlin R.H."/>
        </authorList>
    </citation>
    <scope>NUCLEOTIDE SEQUENCE [LARGE SCALE GENOMIC DNA]</scope>
</reference>
<gene>
    <name evidence="3" type="primary">LOC121841684</name>
</gene>
<evidence type="ECO:0000313" key="3">
    <source>
        <dbReference type="Ensembl" id="ENSOTSP00005148379.1"/>
    </source>
</evidence>
<feature type="domain" description="Pyrin" evidence="2">
    <location>
        <begin position="1"/>
        <end position="93"/>
    </location>
</feature>
<dbReference type="SUPFAM" id="SSF47986">
    <property type="entry name" value="DEATH domain"/>
    <property type="match status" value="1"/>
</dbReference>
<organism evidence="3 4">
    <name type="scientific">Oncorhynchus tshawytscha</name>
    <name type="common">Chinook salmon</name>
    <name type="synonym">Salmo tshawytscha</name>
    <dbReference type="NCBI Taxonomy" id="74940"/>
    <lineage>
        <taxon>Eukaryota</taxon>
        <taxon>Metazoa</taxon>
        <taxon>Chordata</taxon>
        <taxon>Craniata</taxon>
        <taxon>Vertebrata</taxon>
        <taxon>Euteleostomi</taxon>
        <taxon>Actinopterygii</taxon>
        <taxon>Neopterygii</taxon>
        <taxon>Teleostei</taxon>
        <taxon>Protacanthopterygii</taxon>
        <taxon>Salmoniformes</taxon>
        <taxon>Salmonidae</taxon>
        <taxon>Salmoninae</taxon>
        <taxon>Oncorhynchus</taxon>
    </lineage>
</organism>
<dbReference type="Pfam" id="PF02758">
    <property type="entry name" value="PYRIN"/>
    <property type="match status" value="1"/>
</dbReference>
<keyword evidence="4" id="KW-1185">Reference proteome</keyword>
<evidence type="ECO:0000256" key="1">
    <source>
        <dbReference type="SAM" id="MobiDB-lite"/>
    </source>
</evidence>
<feature type="compositionally biased region" description="Gly residues" evidence="1">
    <location>
        <begin position="96"/>
        <end position="110"/>
    </location>
</feature>
<feature type="region of interest" description="Disordered" evidence="1">
    <location>
        <begin position="90"/>
        <end position="110"/>
    </location>
</feature>
<reference evidence="3" key="3">
    <citation type="submission" date="2025-09" db="UniProtKB">
        <authorList>
            <consortium name="Ensembl"/>
        </authorList>
    </citation>
    <scope>IDENTIFICATION</scope>
</reference>
<dbReference type="Proteomes" id="UP000694402">
    <property type="component" value="Unassembled WGS sequence"/>
</dbReference>
<dbReference type="Ensembl" id="ENSOTST00005153502.1">
    <property type="protein sequence ID" value="ENSOTSP00005148379.1"/>
    <property type="gene ID" value="ENSOTSG00005058810.1"/>
</dbReference>
<evidence type="ECO:0000259" key="2">
    <source>
        <dbReference type="PROSITE" id="PS50824"/>
    </source>
</evidence>
<accession>A0AAZ3S5I3</accession>
<dbReference type="InterPro" id="IPR011029">
    <property type="entry name" value="DEATH-like_dom_sf"/>
</dbReference>